<dbReference type="AlphaFoldDB" id="A0A4V4NF38"/>
<comment type="caution">
    <text evidence="2">The sequence shown here is derived from an EMBL/GenBank/DDBJ whole genome shotgun (WGS) entry which is preliminary data.</text>
</comment>
<dbReference type="Proteomes" id="UP000307173">
    <property type="component" value="Unassembled WGS sequence"/>
</dbReference>
<evidence type="ECO:0000313" key="3">
    <source>
        <dbReference type="Proteomes" id="UP000307173"/>
    </source>
</evidence>
<feature type="compositionally biased region" description="Basic residues" evidence="1">
    <location>
        <begin position="140"/>
        <end position="152"/>
    </location>
</feature>
<organism evidence="2 3">
    <name type="scientific">Pichia inconspicua</name>
    <dbReference type="NCBI Taxonomy" id="52247"/>
    <lineage>
        <taxon>Eukaryota</taxon>
        <taxon>Fungi</taxon>
        <taxon>Dikarya</taxon>
        <taxon>Ascomycota</taxon>
        <taxon>Saccharomycotina</taxon>
        <taxon>Pichiomycetes</taxon>
        <taxon>Pichiales</taxon>
        <taxon>Pichiaceae</taxon>
        <taxon>Pichia</taxon>
    </lineage>
</organism>
<feature type="compositionally biased region" description="Basic and acidic residues" evidence="1">
    <location>
        <begin position="110"/>
        <end position="131"/>
    </location>
</feature>
<evidence type="ECO:0000256" key="1">
    <source>
        <dbReference type="SAM" id="MobiDB-lite"/>
    </source>
</evidence>
<feature type="compositionally biased region" description="Basic and acidic residues" evidence="1">
    <location>
        <begin position="64"/>
        <end position="102"/>
    </location>
</feature>
<keyword evidence="3" id="KW-1185">Reference proteome</keyword>
<gene>
    <name evidence="2" type="ORF">CANINC_004847</name>
</gene>
<sequence>MANDLNLKKSWNPKSFKNREAVWKKEKEVYDLYKQNQSRHNHSQKLKEENELLALATASADVSTESKKTRWMYKSDEKTSDNGVKGEETDMRKEEKRKEIHRGINQIVNHNKDYKETIKPRSDQILSKDDPMYAIQLERSKRKSSAIRRKRVNSSEQSHLNSKKRSYSDDSNIDDVKGNKRNKHIR</sequence>
<name>A0A4V4NF38_9ASCO</name>
<dbReference type="STRING" id="52247.A0A4V4NF38"/>
<dbReference type="EMBL" id="SELW01000676">
    <property type="protein sequence ID" value="TID13585.1"/>
    <property type="molecule type" value="Genomic_DNA"/>
</dbReference>
<reference evidence="2 3" key="1">
    <citation type="journal article" date="2019" name="Front. Genet.">
        <title>Whole-Genome Sequencing of the Opportunistic Yeast Pathogen Candida inconspicua Uncovers Its Hybrid Origin.</title>
        <authorList>
            <person name="Mixao V."/>
            <person name="Hansen A.P."/>
            <person name="Saus E."/>
            <person name="Boekhout T."/>
            <person name="Lass-Florl C."/>
            <person name="Gabaldon T."/>
        </authorList>
    </citation>
    <scope>NUCLEOTIDE SEQUENCE [LARGE SCALE GENOMIC DNA]</scope>
    <source>
        <strain evidence="2 3">CBS 180</strain>
    </source>
</reference>
<protein>
    <recommendedName>
        <fullName evidence="4">Pre-mRNA-splicing factor CWC25</fullName>
    </recommendedName>
</protein>
<feature type="region of interest" description="Disordered" evidence="1">
    <location>
        <begin position="64"/>
        <end position="186"/>
    </location>
</feature>
<proteinExistence type="predicted"/>
<evidence type="ECO:0000313" key="2">
    <source>
        <dbReference type="EMBL" id="TID13585.1"/>
    </source>
</evidence>
<accession>A0A4V4NF38</accession>
<evidence type="ECO:0008006" key="4">
    <source>
        <dbReference type="Google" id="ProtNLM"/>
    </source>
</evidence>